<evidence type="ECO:0000256" key="2">
    <source>
        <dbReference type="ARBA" id="ARBA00023002"/>
    </source>
</evidence>
<dbReference type="Proteomes" id="UP000410492">
    <property type="component" value="Unassembled WGS sequence"/>
</dbReference>
<dbReference type="AlphaFoldDB" id="A0A653BX75"/>
<dbReference type="InterPro" id="IPR016163">
    <property type="entry name" value="Ald_DH_C"/>
</dbReference>
<reference evidence="8 9" key="1">
    <citation type="submission" date="2019-01" db="EMBL/GenBank/DDBJ databases">
        <authorList>
            <person name="Sayadi A."/>
        </authorList>
    </citation>
    <scope>NUCLEOTIDE SEQUENCE [LARGE SCALE GENOMIC DNA]</scope>
</reference>
<keyword evidence="2 4" id="KW-0560">Oxidoreductase</keyword>
<comment type="similarity">
    <text evidence="1 4">Belongs to the aldehyde dehydrogenase family.</text>
</comment>
<dbReference type="SUPFAM" id="SSF53720">
    <property type="entry name" value="ALDH-like"/>
    <property type="match status" value="1"/>
</dbReference>
<keyword evidence="6" id="KW-0472">Membrane</keyword>
<dbReference type="PANTHER" id="PTHR43570">
    <property type="entry name" value="ALDEHYDE DEHYDROGENASE"/>
    <property type="match status" value="1"/>
</dbReference>
<dbReference type="InterPro" id="IPR015590">
    <property type="entry name" value="Aldehyde_DH_dom"/>
</dbReference>
<evidence type="ECO:0000256" key="3">
    <source>
        <dbReference type="ARBA" id="ARBA00023027"/>
    </source>
</evidence>
<evidence type="ECO:0000259" key="7">
    <source>
        <dbReference type="Pfam" id="PF00171"/>
    </source>
</evidence>
<dbReference type="FunFam" id="3.40.605.10:FF:000004">
    <property type="entry name" value="Aldehyde dehydrogenase"/>
    <property type="match status" value="1"/>
</dbReference>
<dbReference type="OrthoDB" id="440325at2759"/>
<evidence type="ECO:0000256" key="4">
    <source>
        <dbReference type="PIRNR" id="PIRNR036492"/>
    </source>
</evidence>
<feature type="active site" evidence="5">
    <location>
        <position position="251"/>
    </location>
</feature>
<evidence type="ECO:0000313" key="8">
    <source>
        <dbReference type="EMBL" id="VEN40080.1"/>
    </source>
</evidence>
<dbReference type="PROSITE" id="PS00070">
    <property type="entry name" value="ALDEHYDE_DEHYDR_CYS"/>
    <property type="match status" value="1"/>
</dbReference>
<dbReference type="InterPro" id="IPR016161">
    <property type="entry name" value="Ald_DH/histidinol_DH"/>
</dbReference>
<evidence type="ECO:0000256" key="1">
    <source>
        <dbReference type="ARBA" id="ARBA00009986"/>
    </source>
</evidence>
<dbReference type="GO" id="GO:0006081">
    <property type="term" value="P:aldehyde metabolic process"/>
    <property type="evidence" value="ECO:0007669"/>
    <property type="project" value="InterPro"/>
</dbReference>
<dbReference type="Gene3D" id="3.40.309.10">
    <property type="entry name" value="Aldehyde Dehydrogenase, Chain A, domain 2"/>
    <property type="match status" value="1"/>
</dbReference>
<accession>A0A653BX75</accession>
<gene>
    <name evidence="8" type="ORF">CALMAC_LOCUS4373</name>
</gene>
<dbReference type="Pfam" id="PF00171">
    <property type="entry name" value="Aldedh"/>
    <property type="match status" value="1"/>
</dbReference>
<keyword evidence="6" id="KW-0812">Transmembrane</keyword>
<dbReference type="EMBL" id="CAACVG010006316">
    <property type="protein sequence ID" value="VEN40080.1"/>
    <property type="molecule type" value="Genomic_DNA"/>
</dbReference>
<feature type="transmembrane region" description="Helical" evidence="6">
    <location>
        <begin position="479"/>
        <end position="499"/>
    </location>
</feature>
<dbReference type="Gene3D" id="3.40.605.10">
    <property type="entry name" value="Aldehyde Dehydrogenase, Chain A, domain 1"/>
    <property type="match status" value="1"/>
</dbReference>
<dbReference type="GO" id="GO:0005737">
    <property type="term" value="C:cytoplasm"/>
    <property type="evidence" value="ECO:0007669"/>
    <property type="project" value="TreeGrafter"/>
</dbReference>
<keyword evidence="9" id="KW-1185">Reference proteome</keyword>
<proteinExistence type="inferred from homology"/>
<evidence type="ECO:0000256" key="6">
    <source>
        <dbReference type="SAM" id="Phobius"/>
    </source>
</evidence>
<name>A0A653BX75_CALMS</name>
<dbReference type="PANTHER" id="PTHR43570:SF16">
    <property type="entry name" value="ALDEHYDE DEHYDROGENASE TYPE III, ISOFORM Q"/>
    <property type="match status" value="1"/>
</dbReference>
<sequence>MNPENIKMPTAADIVYTLRNNFNSGNTRPYEFRLKQLQGLHKLLADNEKALTNAIIQDLRKPQFEALLYEVNYSKTEVLNTIYNLKEWMKPTKPSKPLPFIMDEVLIQPEPYGVSLIIGAWNYPVMLVLIPLAGAIAAGNAAVIKPSEVAPHTADLLKELIPQYLDSEYYKVYCGGIPETTELLKQRFDYIFYTGNCQVGKVVHAAAAKHLTPVTLEMGGKCPVFIDQSADVEIVARRVLFGRFLNAGQSCIAPDYILCDKLTEQKFVTAAKTILKEWYGENAKESPSYGRIINERHFNRIVKLLDGANIAIGGSHDIKDLFIEPSIVTDVKPTDPLMQEEIFGPILPIVITDNASSAIDFINKREKPLALYVFSTNKTTHNLFLNYTSSGNMLINDTLMHFSCETIPFGGVGNSGIGGYHGKFTFDTFSHPKGTLIRKLDKIGEMVNTLRCPPYTDQKLNLINMFTKKLPPIPGLKHLPTLVVFTFGMFASMILNCGYKYWESKKDI</sequence>
<dbReference type="InterPro" id="IPR016160">
    <property type="entry name" value="Ald_DH_CS_CYS"/>
</dbReference>
<dbReference type="GO" id="GO:0004029">
    <property type="term" value="F:aldehyde dehydrogenase (NAD+) activity"/>
    <property type="evidence" value="ECO:0007669"/>
    <property type="project" value="TreeGrafter"/>
</dbReference>
<evidence type="ECO:0000256" key="5">
    <source>
        <dbReference type="PIRSR" id="PIRSR036492-1"/>
    </source>
</evidence>
<evidence type="ECO:0000313" key="9">
    <source>
        <dbReference type="Proteomes" id="UP000410492"/>
    </source>
</evidence>
<dbReference type="FunFam" id="3.40.309.10:FF:000003">
    <property type="entry name" value="Aldehyde dehydrogenase"/>
    <property type="match status" value="1"/>
</dbReference>
<organism evidence="8 9">
    <name type="scientific">Callosobruchus maculatus</name>
    <name type="common">Southern cowpea weevil</name>
    <name type="synonym">Pulse bruchid</name>
    <dbReference type="NCBI Taxonomy" id="64391"/>
    <lineage>
        <taxon>Eukaryota</taxon>
        <taxon>Metazoa</taxon>
        <taxon>Ecdysozoa</taxon>
        <taxon>Arthropoda</taxon>
        <taxon>Hexapoda</taxon>
        <taxon>Insecta</taxon>
        <taxon>Pterygota</taxon>
        <taxon>Neoptera</taxon>
        <taxon>Endopterygota</taxon>
        <taxon>Coleoptera</taxon>
        <taxon>Polyphaga</taxon>
        <taxon>Cucujiformia</taxon>
        <taxon>Chrysomeloidea</taxon>
        <taxon>Chrysomelidae</taxon>
        <taxon>Bruchinae</taxon>
        <taxon>Bruchini</taxon>
        <taxon>Callosobruchus</taxon>
    </lineage>
</organism>
<dbReference type="InterPro" id="IPR016162">
    <property type="entry name" value="Ald_DH_N"/>
</dbReference>
<dbReference type="PIRSF" id="PIRSF036492">
    <property type="entry name" value="ALDH"/>
    <property type="match status" value="1"/>
</dbReference>
<feature type="active site" evidence="5">
    <location>
        <position position="217"/>
    </location>
</feature>
<dbReference type="InterPro" id="IPR012394">
    <property type="entry name" value="Aldehyde_DH_NAD(P)"/>
</dbReference>
<keyword evidence="3" id="KW-0520">NAD</keyword>
<feature type="domain" description="Aldehyde dehydrogenase" evidence="7">
    <location>
        <begin position="23"/>
        <end position="433"/>
    </location>
</feature>
<protein>
    <recommendedName>
        <fullName evidence="4">Aldehyde dehydrogenase</fullName>
    </recommendedName>
</protein>
<keyword evidence="6" id="KW-1133">Transmembrane helix</keyword>